<evidence type="ECO:0000256" key="1">
    <source>
        <dbReference type="ARBA" id="ARBA00000141"/>
    </source>
</evidence>
<comment type="catalytic activity">
    <reaction evidence="1 14">
        <text>D-ribulose 5-phosphate = (2S)-2-hydroxy-3-oxobutyl phosphate + formate + H(+)</text>
        <dbReference type="Rhea" id="RHEA:18457"/>
        <dbReference type="ChEBI" id="CHEBI:15378"/>
        <dbReference type="ChEBI" id="CHEBI:15740"/>
        <dbReference type="ChEBI" id="CHEBI:58121"/>
        <dbReference type="ChEBI" id="CHEBI:58830"/>
        <dbReference type="EC" id="4.1.99.12"/>
    </reaction>
</comment>
<comment type="caution">
    <text evidence="16">The sequence shown here is derived from an EMBL/GenBank/DDBJ whole genome shotgun (WGS) entry which is preliminary data.</text>
</comment>
<dbReference type="SUPFAM" id="SSF55821">
    <property type="entry name" value="YrdC/RibB"/>
    <property type="match status" value="1"/>
</dbReference>
<evidence type="ECO:0000256" key="3">
    <source>
        <dbReference type="ARBA" id="ARBA00002284"/>
    </source>
</evidence>
<comment type="similarity">
    <text evidence="6">In the C-terminal section; belongs to the GTP cyclohydrolase II family.</text>
</comment>
<dbReference type="EMBL" id="LKHV01000004">
    <property type="protein sequence ID" value="KRG18997.1"/>
    <property type="molecule type" value="Genomic_DNA"/>
</dbReference>
<dbReference type="GO" id="GO:0009231">
    <property type="term" value="P:riboflavin biosynthetic process"/>
    <property type="evidence" value="ECO:0007669"/>
    <property type="project" value="UniProtKB-UniRule"/>
</dbReference>
<dbReference type="EC" id="4.1.99.12" evidence="7 14"/>
<evidence type="ECO:0000256" key="14">
    <source>
        <dbReference type="HAMAP-Rule" id="MF_00180"/>
    </source>
</evidence>
<dbReference type="InterPro" id="IPR036144">
    <property type="entry name" value="RibA-like_sf"/>
</dbReference>
<evidence type="ECO:0000313" key="18">
    <source>
        <dbReference type="Proteomes" id="UP000051494"/>
    </source>
</evidence>
<feature type="binding site" evidence="14">
    <location>
        <begin position="141"/>
        <end position="145"/>
    </location>
    <ligand>
        <name>D-ribulose 5-phosphate</name>
        <dbReference type="ChEBI" id="CHEBI:58121"/>
    </ligand>
</feature>
<dbReference type="GO" id="GO:0030145">
    <property type="term" value="F:manganese ion binding"/>
    <property type="evidence" value="ECO:0007669"/>
    <property type="project" value="UniProtKB-UniRule"/>
</dbReference>
<evidence type="ECO:0000256" key="9">
    <source>
        <dbReference type="ARBA" id="ARBA00022619"/>
    </source>
</evidence>
<dbReference type="PATRIC" id="fig|1590042.3.peg.1008"/>
<dbReference type="InterPro" id="IPR000422">
    <property type="entry name" value="DHBP_synthase_RibB"/>
</dbReference>
<evidence type="ECO:0000256" key="11">
    <source>
        <dbReference type="ARBA" id="ARBA00022842"/>
    </source>
</evidence>
<keyword evidence="18" id="KW-1185">Reference proteome</keyword>
<dbReference type="PANTHER" id="PTHR21327:SF34">
    <property type="entry name" value="3,4-DIHYDROXY-2-BUTANONE 4-PHOSPHATE SYNTHASE"/>
    <property type="match status" value="1"/>
</dbReference>
<dbReference type="InterPro" id="IPR032677">
    <property type="entry name" value="GTP_cyclohydro_II"/>
</dbReference>
<dbReference type="RefSeq" id="WP_057624114.1">
    <property type="nucleotide sequence ID" value="NZ_LKHV02000001.1"/>
</dbReference>
<dbReference type="EMBL" id="LKHV02000001">
    <property type="protein sequence ID" value="MCS5709348.1"/>
    <property type="molecule type" value="Genomic_DNA"/>
</dbReference>
<comment type="similarity">
    <text evidence="14">Belongs to the DHBP synthase family.</text>
</comment>
<dbReference type="Gene3D" id="3.40.50.10990">
    <property type="entry name" value="GTP cyclohydrolase II"/>
    <property type="match status" value="1"/>
</dbReference>
<dbReference type="GO" id="GO:0003935">
    <property type="term" value="F:GTP cyclohydrolase II activity"/>
    <property type="evidence" value="ECO:0007669"/>
    <property type="project" value="TreeGrafter"/>
</dbReference>
<dbReference type="HAMAP" id="MF_00180">
    <property type="entry name" value="RibB"/>
    <property type="match status" value="1"/>
</dbReference>
<dbReference type="FunFam" id="3.90.870.10:FF:000001">
    <property type="entry name" value="Riboflavin biosynthesis protein RibBA"/>
    <property type="match status" value="1"/>
</dbReference>
<evidence type="ECO:0000313" key="16">
    <source>
        <dbReference type="EMBL" id="KRG18997.1"/>
    </source>
</evidence>
<feature type="binding site" evidence="14">
    <location>
        <position position="144"/>
    </location>
    <ligand>
        <name>Mg(2+)</name>
        <dbReference type="ChEBI" id="CHEBI:18420"/>
        <label>2</label>
    </ligand>
</feature>
<dbReference type="GO" id="GO:0005829">
    <property type="term" value="C:cytosol"/>
    <property type="evidence" value="ECO:0007669"/>
    <property type="project" value="TreeGrafter"/>
</dbReference>
<dbReference type="Gene3D" id="3.90.870.10">
    <property type="entry name" value="DHBP synthase"/>
    <property type="match status" value="1"/>
</dbReference>
<evidence type="ECO:0000259" key="15">
    <source>
        <dbReference type="Pfam" id="PF00925"/>
    </source>
</evidence>
<feature type="binding site" evidence="14">
    <location>
        <position position="28"/>
    </location>
    <ligand>
        <name>Mg(2+)</name>
        <dbReference type="ChEBI" id="CHEBI:18420"/>
        <label>2</label>
    </ligand>
</feature>
<keyword evidence="12 14" id="KW-0464">Manganese</keyword>
<dbReference type="PANTHER" id="PTHR21327">
    <property type="entry name" value="GTP CYCLOHYDROLASE II-RELATED"/>
    <property type="match status" value="1"/>
</dbReference>
<dbReference type="SUPFAM" id="SSF142695">
    <property type="entry name" value="RibA-like"/>
    <property type="match status" value="1"/>
</dbReference>
<dbReference type="Pfam" id="PF00925">
    <property type="entry name" value="GTP_cyclohydro2"/>
    <property type="match status" value="1"/>
</dbReference>
<gene>
    <name evidence="16" type="primary">ribBA</name>
    <name evidence="14 17" type="synonym">ribB</name>
    <name evidence="16" type="ORF">CC99x_00987</name>
    <name evidence="17" type="ORF">CC99x_010575</name>
</gene>
<evidence type="ECO:0000256" key="13">
    <source>
        <dbReference type="ARBA" id="ARBA00023239"/>
    </source>
</evidence>
<dbReference type="STRING" id="437022.CC99x_00987"/>
<comment type="pathway">
    <text evidence="4 14">Cofactor biosynthesis; riboflavin biosynthesis; 2-hydroxy-3-oxobutyl phosphate from D-ribulose 5-phosphate: step 1/1.</text>
</comment>
<sequence>MQFHSIEEIIADIRMGRPVVMIDDADRENEGDVIFAAQKTTPELINFMARHARGLICMPLTQEKCKQLNLPLMVPTRNGAKFGTNFTLSIEAAKDVTTGISAQDRATTILAAANPNATADDIVQPGHIFPIMAQPGGVLSRAGHTEASTDLARLAGLEATAVLCEIMNEDGTMARGDALFAFCETHQLKIGTIADLIAYRLKKEATVHLVQDTFLKTKLGEFQLKVFEDDISKQHHYCFIKGNPTKDKEALVRVHVHQPLLDLPIFTHLRPESWSIDAALTAIEASGHGACVLISDSVDHIKNIEQLGLLEHIQSINHPSQTEIDSKNSTAKPRDWRLIGVGSQILSALGFGKIRVLGSEKRYYGLSGFGLTVMGFNSAADC</sequence>
<comment type="cofactor">
    <cofactor evidence="2">
        <name>Mn(2+)</name>
        <dbReference type="ChEBI" id="CHEBI:29035"/>
    </cofactor>
</comment>
<organism evidence="16">
    <name type="scientific">Candidatus Berkiella cookevillensis</name>
    <dbReference type="NCBI Taxonomy" id="437022"/>
    <lineage>
        <taxon>Bacteria</taxon>
        <taxon>Pseudomonadati</taxon>
        <taxon>Pseudomonadota</taxon>
        <taxon>Gammaproteobacteria</taxon>
        <taxon>Candidatus Berkiellales</taxon>
        <taxon>Candidatus Berkiellaceae</taxon>
        <taxon>Candidatus Berkiella</taxon>
    </lineage>
</organism>
<evidence type="ECO:0000256" key="6">
    <source>
        <dbReference type="ARBA" id="ARBA00008976"/>
    </source>
</evidence>
<comment type="subunit">
    <text evidence="14">Homodimer.</text>
</comment>
<reference evidence="16" key="1">
    <citation type="submission" date="2015-09" db="EMBL/GenBank/DDBJ databases">
        <title>Draft Genome Sequences of Two Novel Amoeba-resistant Intranuclear Bacteria, Candidatus Berkiella cookevillensis and Candidatus Berkiella aquae.</title>
        <authorList>
            <person name="Mehari Y.T."/>
            <person name="Arivett B.A."/>
            <person name="Farone A.L."/>
            <person name="Gunderson J.H."/>
            <person name="Farone M.B."/>
        </authorList>
    </citation>
    <scope>NUCLEOTIDE SEQUENCE [LARGE SCALE GENOMIC DNA]</scope>
    <source>
        <strain evidence="16">CC99</strain>
    </source>
</reference>
<keyword evidence="13 14" id="KW-0456">Lyase</keyword>
<evidence type="ECO:0000256" key="12">
    <source>
        <dbReference type="ARBA" id="ARBA00023211"/>
    </source>
</evidence>
<dbReference type="GO" id="GO:0008686">
    <property type="term" value="F:3,4-dihydroxy-2-butanone-4-phosphate synthase activity"/>
    <property type="evidence" value="ECO:0007669"/>
    <property type="project" value="UniProtKB-UniRule"/>
</dbReference>
<accession>A0A0Q9YEU4</accession>
<dbReference type="GO" id="GO:0000287">
    <property type="term" value="F:magnesium ion binding"/>
    <property type="evidence" value="ECO:0007669"/>
    <property type="project" value="UniProtKB-UniRule"/>
</dbReference>
<comment type="similarity">
    <text evidence="5">In the N-terminal section; belongs to the DHBP synthase family.</text>
</comment>
<dbReference type="PIRSF" id="PIRSF001259">
    <property type="entry name" value="RibA"/>
    <property type="match status" value="1"/>
</dbReference>
<dbReference type="OrthoDB" id="9793111at2"/>
<evidence type="ECO:0000256" key="5">
    <source>
        <dbReference type="ARBA" id="ARBA00005520"/>
    </source>
</evidence>
<comment type="cofactor">
    <cofactor evidence="14">
        <name>Mg(2+)</name>
        <dbReference type="ChEBI" id="CHEBI:18420"/>
    </cofactor>
    <cofactor evidence="14">
        <name>Mn(2+)</name>
        <dbReference type="ChEBI" id="CHEBI:29035"/>
    </cofactor>
    <text evidence="14">Binds 2 divalent metal cations per subunit. Magnesium or manganese.</text>
</comment>
<evidence type="ECO:0000256" key="10">
    <source>
        <dbReference type="ARBA" id="ARBA00022723"/>
    </source>
</evidence>
<comment type="function">
    <text evidence="3 14">Catalyzes the conversion of D-ribulose 5-phosphate to formate and 3,4-dihydroxy-2-butanone 4-phosphate.</text>
</comment>
<feature type="binding site" evidence="14">
    <location>
        <position position="28"/>
    </location>
    <ligand>
        <name>Mg(2+)</name>
        <dbReference type="ChEBI" id="CHEBI:18420"/>
        <label>1</label>
    </ligand>
</feature>
<feature type="site" description="Essential for catalytic activity" evidence="14">
    <location>
        <position position="165"/>
    </location>
</feature>
<feature type="binding site" evidence="14">
    <location>
        <begin position="27"/>
        <end position="28"/>
    </location>
    <ligand>
        <name>D-ribulose 5-phosphate</name>
        <dbReference type="ChEBI" id="CHEBI:58121"/>
    </ligand>
</feature>
<evidence type="ECO:0000256" key="2">
    <source>
        <dbReference type="ARBA" id="ARBA00001936"/>
    </source>
</evidence>
<keyword evidence="10 14" id="KW-0479">Metal-binding</keyword>
<feature type="site" description="Essential for catalytic activity" evidence="14">
    <location>
        <position position="127"/>
    </location>
</feature>
<feature type="domain" description="GTP cyclohydrolase II" evidence="15">
    <location>
        <begin position="212"/>
        <end position="375"/>
    </location>
</feature>
<keyword evidence="9 14" id="KW-0686">Riboflavin biosynthesis</keyword>
<evidence type="ECO:0000256" key="4">
    <source>
        <dbReference type="ARBA" id="ARBA00004904"/>
    </source>
</evidence>
<proteinExistence type="inferred from homology"/>
<dbReference type="Pfam" id="PF00926">
    <property type="entry name" value="DHBP_synthase"/>
    <property type="match status" value="1"/>
</dbReference>
<evidence type="ECO:0000256" key="8">
    <source>
        <dbReference type="ARBA" id="ARBA00018836"/>
    </source>
</evidence>
<reference evidence="17" key="2">
    <citation type="journal article" date="2016" name="Genome Announc.">
        <title>Draft Genome Sequences of Two Novel Amoeba-Resistant Intranuclear Bacteria, 'Candidatus Berkiella cookevillensis' and 'Candidatus Berkiella aquae'.</title>
        <authorList>
            <person name="Mehari Y.T."/>
            <person name="Arivett B.A."/>
            <person name="Farone A.L."/>
            <person name="Gunderson J.H."/>
            <person name="Farone M.B."/>
        </authorList>
    </citation>
    <scope>NUCLEOTIDE SEQUENCE</scope>
    <source>
        <strain evidence="17">CC99</strain>
    </source>
</reference>
<dbReference type="NCBIfam" id="TIGR00506">
    <property type="entry name" value="ribB"/>
    <property type="match status" value="1"/>
</dbReference>
<keyword evidence="11 14" id="KW-0460">Magnesium</keyword>
<evidence type="ECO:0000256" key="7">
    <source>
        <dbReference type="ARBA" id="ARBA00012153"/>
    </source>
</evidence>
<dbReference type="InterPro" id="IPR017945">
    <property type="entry name" value="DHBP_synth_RibB-like_a/b_dom"/>
</dbReference>
<dbReference type="Proteomes" id="UP000051494">
    <property type="component" value="Unassembled WGS sequence"/>
</dbReference>
<dbReference type="UniPathway" id="UPA00275">
    <property type="reaction ID" value="UER00399"/>
</dbReference>
<protein>
    <recommendedName>
        <fullName evidence="8 14">3,4-dihydroxy-2-butanone 4-phosphate synthase</fullName>
        <shortName evidence="14">DHBP synthase</shortName>
        <ecNumber evidence="7 14">4.1.99.12</ecNumber>
    </recommendedName>
</protein>
<evidence type="ECO:0000313" key="17">
    <source>
        <dbReference type="EMBL" id="MCS5709348.1"/>
    </source>
</evidence>
<name>A0A0Q9YEU4_9GAMM</name>
<feature type="binding site" evidence="14">
    <location>
        <position position="32"/>
    </location>
    <ligand>
        <name>D-ribulose 5-phosphate</name>
        <dbReference type="ChEBI" id="CHEBI:58121"/>
    </ligand>
</feature>
<reference evidence="17" key="3">
    <citation type="submission" date="2021-06" db="EMBL/GenBank/DDBJ databases">
        <title>Genomic Description and Analysis of Intracellular Bacteria, Candidatus Berkiella cookevillensis and Candidatus Berkiella aquae.</title>
        <authorList>
            <person name="Kidane D.T."/>
            <person name="Mehari Y.T."/>
            <person name="Rice F.C."/>
            <person name="Arivett B.A."/>
            <person name="Farone A.L."/>
            <person name="Berk S.G."/>
            <person name="Farone M.B."/>
        </authorList>
    </citation>
    <scope>NUCLEOTIDE SEQUENCE</scope>
    <source>
        <strain evidence="17">CC99</strain>
    </source>
</reference>
<dbReference type="AlphaFoldDB" id="A0A0Q9YEU4"/>